<organism evidence="2 3">
    <name type="scientific">Methanosalsum zhilinae (strain DSM 4017 / NBRC 107636 / OCM 62 / WeN5)</name>
    <name type="common">Methanohalophilus zhilinae</name>
    <dbReference type="NCBI Taxonomy" id="679901"/>
    <lineage>
        <taxon>Archaea</taxon>
        <taxon>Methanobacteriati</taxon>
        <taxon>Methanobacteriota</taxon>
        <taxon>Stenosarchaea group</taxon>
        <taxon>Methanomicrobia</taxon>
        <taxon>Methanosarcinales</taxon>
        <taxon>Methanosarcinaceae</taxon>
        <taxon>Methanosalsum</taxon>
    </lineage>
</organism>
<protein>
    <submittedName>
        <fullName evidence="2">Uncharacterized protein</fullName>
    </submittedName>
</protein>
<evidence type="ECO:0000256" key="1">
    <source>
        <dbReference type="SAM" id="Phobius"/>
    </source>
</evidence>
<sequence length="99" mass="11302" precursor="true">MKIKRNLLATSAAVTMCSVFLLPYSSSDGFRFNFGYPFPYFTTYDWPSPIAANEILLMRVSIDLFPFLINVILIYLVMHLILSGINKLRSSLSSEKTRN</sequence>
<keyword evidence="3" id="KW-1185">Reference proteome</keyword>
<evidence type="ECO:0000313" key="2">
    <source>
        <dbReference type="EMBL" id="AEH61178.1"/>
    </source>
</evidence>
<feature type="transmembrane region" description="Helical" evidence="1">
    <location>
        <begin position="64"/>
        <end position="82"/>
    </location>
</feature>
<dbReference type="HOGENOM" id="CLU_2412209_0_0_2"/>
<dbReference type="STRING" id="679901.Mzhil_1331"/>
<keyword evidence="1" id="KW-0812">Transmembrane</keyword>
<dbReference type="Proteomes" id="UP000006622">
    <property type="component" value="Chromosome"/>
</dbReference>
<dbReference type="KEGG" id="mzh:Mzhil_1331"/>
<keyword evidence="1" id="KW-1133">Transmembrane helix</keyword>
<dbReference type="EMBL" id="CP002101">
    <property type="protein sequence ID" value="AEH61178.1"/>
    <property type="molecule type" value="Genomic_DNA"/>
</dbReference>
<keyword evidence="1" id="KW-0472">Membrane</keyword>
<proteinExistence type="predicted"/>
<name>F7XNC8_METZD</name>
<accession>F7XNC8</accession>
<evidence type="ECO:0000313" key="3">
    <source>
        <dbReference type="Proteomes" id="UP000006622"/>
    </source>
</evidence>
<reference evidence="2" key="1">
    <citation type="submission" date="2010-07" db="EMBL/GenBank/DDBJ databases">
        <title>The complete genome of Methanosalsum zhilinae DSM 4017.</title>
        <authorList>
            <consortium name="US DOE Joint Genome Institute (JGI-PGF)"/>
            <person name="Lucas S."/>
            <person name="Copeland A."/>
            <person name="Lapidus A."/>
            <person name="Glavina del Rio T."/>
            <person name="Dalin E."/>
            <person name="Tice H."/>
            <person name="Bruce D."/>
            <person name="Goodwin L."/>
            <person name="Pitluck S."/>
            <person name="Kyrpides N."/>
            <person name="Mavromatis K."/>
            <person name="Ovchinnikova G."/>
            <person name="Daligault H."/>
            <person name="Detter J.C."/>
            <person name="Han C."/>
            <person name="Tapia R."/>
            <person name="Larimer F."/>
            <person name="Land M."/>
            <person name="Hauser L."/>
            <person name="Markowitz V."/>
            <person name="Cheng J.-F."/>
            <person name="Hugenholtz P."/>
            <person name="Woyke T."/>
            <person name="Wu D."/>
            <person name="Spring S."/>
            <person name="Schueler E."/>
            <person name="Brambilla E."/>
            <person name="Klenk H.-P."/>
            <person name="Eisen J.A."/>
        </authorList>
    </citation>
    <scope>NUCLEOTIDE SEQUENCE</scope>
    <source>
        <strain evidence="2">DSM 4017</strain>
    </source>
</reference>
<gene>
    <name evidence="2" type="ordered locus">Mzhil_1331</name>
</gene>
<dbReference type="AlphaFoldDB" id="F7XNC8"/>